<feature type="transmembrane region" description="Helical" evidence="1">
    <location>
        <begin position="117"/>
        <end position="135"/>
    </location>
</feature>
<dbReference type="EMBL" id="WMBC01000006">
    <property type="protein sequence ID" value="MTD61400.1"/>
    <property type="molecule type" value="Genomic_DNA"/>
</dbReference>
<evidence type="ECO:0000313" key="2">
    <source>
        <dbReference type="EMBL" id="MTD61400.1"/>
    </source>
</evidence>
<dbReference type="RefSeq" id="WP_154780347.1">
    <property type="nucleotide sequence ID" value="NZ_WMBC01000006.1"/>
</dbReference>
<reference evidence="2 3" key="1">
    <citation type="submission" date="2019-11" db="EMBL/GenBank/DDBJ databases">
        <title>Draft genome sequence of Blautia luti DSM 14534T, isolated from human stool.</title>
        <authorList>
            <person name="Ortiz R."/>
            <person name="Melis-Arcos F."/>
            <person name="Covarrubias P."/>
            <person name="Cardenas J.P."/>
            <person name="Perez-Donoso J."/>
            <person name="Almonacid D."/>
        </authorList>
    </citation>
    <scope>NUCLEOTIDE SEQUENCE [LARGE SCALE GENOMIC DNA]</scope>
    <source>
        <strain evidence="2 3">DSM 14534</strain>
    </source>
</reference>
<comment type="caution">
    <text evidence="2">The sequence shown here is derived from an EMBL/GenBank/DDBJ whole genome shotgun (WGS) entry which is preliminary data.</text>
</comment>
<dbReference type="AlphaFoldDB" id="A0A844GL22"/>
<name>A0A844GL22_9FIRM</name>
<feature type="transmembrane region" description="Helical" evidence="1">
    <location>
        <begin position="141"/>
        <end position="160"/>
    </location>
</feature>
<dbReference type="Proteomes" id="UP000437824">
    <property type="component" value="Unassembled WGS sequence"/>
</dbReference>
<feature type="transmembrane region" description="Helical" evidence="1">
    <location>
        <begin position="12"/>
        <end position="36"/>
    </location>
</feature>
<accession>A0A844GL22</accession>
<gene>
    <name evidence="2" type="ORF">GKZ57_09000</name>
</gene>
<keyword evidence="1" id="KW-1133">Transmembrane helix</keyword>
<evidence type="ECO:0000313" key="3">
    <source>
        <dbReference type="Proteomes" id="UP000437824"/>
    </source>
</evidence>
<feature type="transmembrane region" description="Helical" evidence="1">
    <location>
        <begin position="75"/>
        <end position="108"/>
    </location>
</feature>
<keyword evidence="1" id="KW-0472">Membrane</keyword>
<evidence type="ECO:0000256" key="1">
    <source>
        <dbReference type="SAM" id="Phobius"/>
    </source>
</evidence>
<proteinExistence type="predicted"/>
<keyword evidence="1" id="KW-0812">Transmembrane</keyword>
<organism evidence="2 3">
    <name type="scientific">Blautia luti DSM 14534 = JCM 17040</name>
    <dbReference type="NCBI Taxonomy" id="649762"/>
    <lineage>
        <taxon>Bacteria</taxon>
        <taxon>Bacillati</taxon>
        <taxon>Bacillota</taxon>
        <taxon>Clostridia</taxon>
        <taxon>Lachnospirales</taxon>
        <taxon>Lachnospiraceae</taxon>
        <taxon>Blautia</taxon>
    </lineage>
</organism>
<protein>
    <submittedName>
        <fullName evidence="2">Uncharacterized protein</fullName>
    </submittedName>
</protein>
<sequence>MNKGNQKTPPETIISTILLSIYTLSLLCIEIGIIIFSKYAEKITNAGTGLTARTQTTTDYIRGYLMLPGSLVTLFGSVSGIIAIILAVGILILFFLFLITLIISCILIKKKKLLADAWMKLIIFLIFTCISALFIQVGEITVLMIIPVILAGIVLIKLYVHK</sequence>